<evidence type="ECO:0000313" key="2">
    <source>
        <dbReference type="Proteomes" id="UP000683360"/>
    </source>
</evidence>
<gene>
    <name evidence="1" type="ORF">MEDL_20810</name>
</gene>
<dbReference type="PANTHER" id="PTHR21446:SF12">
    <property type="entry name" value="POTASSIUM CHANNEL TETRAMERIZATION DOMAIN CONTAINING 1"/>
    <property type="match status" value="1"/>
</dbReference>
<organism evidence="1 2">
    <name type="scientific">Mytilus edulis</name>
    <name type="common">Blue mussel</name>
    <dbReference type="NCBI Taxonomy" id="6550"/>
    <lineage>
        <taxon>Eukaryota</taxon>
        <taxon>Metazoa</taxon>
        <taxon>Spiralia</taxon>
        <taxon>Lophotrochozoa</taxon>
        <taxon>Mollusca</taxon>
        <taxon>Bivalvia</taxon>
        <taxon>Autobranchia</taxon>
        <taxon>Pteriomorphia</taxon>
        <taxon>Mytilida</taxon>
        <taxon>Mytiloidea</taxon>
        <taxon>Mytilidae</taxon>
        <taxon>Mytilinae</taxon>
        <taxon>Mytilus</taxon>
    </lineage>
</organism>
<dbReference type="EMBL" id="CAJPWZ010001051">
    <property type="protein sequence ID" value="CAG2206489.1"/>
    <property type="molecule type" value="Genomic_DNA"/>
</dbReference>
<sequence length="211" mass="23839">MEESSATADNYNERFAILSEADRDKLLSNKNAESTKAATKYAVKTFHDYCMAAANYQTIVAIDLLPDNALDRHSKVVTLELHCECLLYYTEPPRRREINIISGENFNRSKAMFEAVCIDLKKSGLGDVTHKPVINDEDMAKISAYFKTWKTDPVVLIRKRPRPNYHTADETWFENKPLGKNTLGALMAKISNCAGLSKVYTNHSIRSTSIL</sequence>
<accession>A0A8S3RED0</accession>
<name>A0A8S3RED0_MYTED</name>
<dbReference type="OrthoDB" id="6124403at2759"/>
<keyword evidence="2" id="KW-1185">Reference proteome</keyword>
<dbReference type="AlphaFoldDB" id="A0A8S3RED0"/>
<reference evidence="1" key="1">
    <citation type="submission" date="2021-03" db="EMBL/GenBank/DDBJ databases">
        <authorList>
            <person name="Bekaert M."/>
        </authorList>
    </citation>
    <scope>NUCLEOTIDE SEQUENCE</scope>
</reference>
<dbReference type="PANTHER" id="PTHR21446">
    <property type="entry name" value="DUF3504 DOMAIN-CONTAINING PROTEIN"/>
    <property type="match status" value="1"/>
</dbReference>
<evidence type="ECO:0000313" key="1">
    <source>
        <dbReference type="EMBL" id="CAG2206489.1"/>
    </source>
</evidence>
<comment type="caution">
    <text evidence="1">The sequence shown here is derived from an EMBL/GenBank/DDBJ whole genome shotgun (WGS) entry which is preliminary data.</text>
</comment>
<dbReference type="InterPro" id="IPR052787">
    <property type="entry name" value="MAVS"/>
</dbReference>
<dbReference type="Proteomes" id="UP000683360">
    <property type="component" value="Unassembled WGS sequence"/>
</dbReference>
<protein>
    <submittedName>
        <fullName evidence="1">KCTD1_15</fullName>
    </submittedName>
</protein>
<proteinExistence type="predicted"/>